<protein>
    <recommendedName>
        <fullName evidence="8">FYVE-type domain-containing protein</fullName>
    </recommendedName>
</protein>
<dbReference type="RefSeq" id="XP_020074871.1">
    <property type="nucleotide sequence ID" value="XM_020222779.1"/>
</dbReference>
<dbReference type="PANTHER" id="PTHR23164:SF30">
    <property type="entry name" value="EARLY ENDOSOME ANTIGEN 1"/>
    <property type="match status" value="1"/>
</dbReference>
<feature type="compositionally biased region" description="Polar residues" evidence="7">
    <location>
        <begin position="1"/>
        <end position="11"/>
    </location>
</feature>
<dbReference type="InterPro" id="IPR013087">
    <property type="entry name" value="Znf_C2H2_type"/>
</dbReference>
<feature type="region of interest" description="Disordered" evidence="7">
    <location>
        <begin position="1"/>
        <end position="84"/>
    </location>
</feature>
<evidence type="ECO:0000256" key="7">
    <source>
        <dbReference type="SAM" id="MobiDB-lite"/>
    </source>
</evidence>
<dbReference type="InterPro" id="IPR036531">
    <property type="entry name" value="Rbsn_Rab-bd_sf"/>
</dbReference>
<accession>A0A1E4REV9</accession>
<dbReference type="InterPro" id="IPR011011">
    <property type="entry name" value="Znf_FYVE_PHD"/>
</dbReference>
<dbReference type="GO" id="GO:0008270">
    <property type="term" value="F:zinc ion binding"/>
    <property type="evidence" value="ECO:0007669"/>
    <property type="project" value="UniProtKB-KW"/>
</dbReference>
<dbReference type="Gene3D" id="3.30.40.10">
    <property type="entry name" value="Zinc/RING finger domain, C3HC4 (zinc finger)"/>
    <property type="match status" value="2"/>
</dbReference>
<dbReference type="InterPro" id="IPR017455">
    <property type="entry name" value="Znf_FYVE-rel"/>
</dbReference>
<evidence type="ECO:0000256" key="1">
    <source>
        <dbReference type="ARBA" id="ARBA00022723"/>
    </source>
</evidence>
<dbReference type="GO" id="GO:0032266">
    <property type="term" value="F:phosphatidylinositol-3-phosphate binding"/>
    <property type="evidence" value="ECO:0007669"/>
    <property type="project" value="UniProtKB-ARBA"/>
</dbReference>
<dbReference type="Pfam" id="PF01363">
    <property type="entry name" value="FYVE"/>
    <property type="match status" value="2"/>
</dbReference>
<keyword evidence="10" id="KW-1185">Reference proteome</keyword>
<dbReference type="SMART" id="SM00734">
    <property type="entry name" value="ZnF_Rad18"/>
    <property type="match status" value="1"/>
</dbReference>
<evidence type="ECO:0000256" key="5">
    <source>
        <dbReference type="ARBA" id="ARBA00023204"/>
    </source>
</evidence>
<dbReference type="PROSITE" id="PS50178">
    <property type="entry name" value="ZF_FYVE"/>
    <property type="match status" value="2"/>
</dbReference>
<dbReference type="InterPro" id="IPR006642">
    <property type="entry name" value="Rad18_UBZ4"/>
</dbReference>
<keyword evidence="3 6" id="KW-0863">Zinc-finger</keyword>
<evidence type="ECO:0000313" key="9">
    <source>
        <dbReference type="EMBL" id="ODV65804.1"/>
    </source>
</evidence>
<keyword evidence="4" id="KW-0862">Zinc</keyword>
<proteinExistence type="predicted"/>
<evidence type="ECO:0000259" key="8">
    <source>
        <dbReference type="PROSITE" id="PS50178"/>
    </source>
</evidence>
<dbReference type="GeneID" id="30997328"/>
<evidence type="ECO:0000256" key="6">
    <source>
        <dbReference type="PROSITE-ProRule" id="PRU00091"/>
    </source>
</evidence>
<dbReference type="PROSITE" id="PS00028">
    <property type="entry name" value="ZINC_FINGER_C2H2_1"/>
    <property type="match status" value="1"/>
</dbReference>
<feature type="compositionally biased region" description="Basic and acidic residues" evidence="7">
    <location>
        <begin position="58"/>
        <end position="74"/>
    </location>
</feature>
<dbReference type="CDD" id="cd15737">
    <property type="entry name" value="FYVE2_Vac1p_like"/>
    <property type="match status" value="1"/>
</dbReference>
<dbReference type="CDD" id="cd15761">
    <property type="entry name" value="FYVE1_Vac1p_like"/>
    <property type="match status" value="1"/>
</dbReference>
<reference evidence="10" key="1">
    <citation type="submission" date="2016-05" db="EMBL/GenBank/DDBJ databases">
        <title>Comparative genomics of biotechnologically important yeasts.</title>
        <authorList>
            <consortium name="DOE Joint Genome Institute"/>
            <person name="Riley R."/>
            <person name="Haridas S."/>
            <person name="Wolfe K.H."/>
            <person name="Lopes M.R."/>
            <person name="Hittinger C.T."/>
            <person name="Goker M."/>
            <person name="Salamov A."/>
            <person name="Wisecaver J."/>
            <person name="Long T.M."/>
            <person name="Aerts A.L."/>
            <person name="Barry K."/>
            <person name="Choi C."/>
            <person name="Clum A."/>
            <person name="Coughlan A.Y."/>
            <person name="Deshpande S."/>
            <person name="Douglass A.P."/>
            <person name="Hanson S.J."/>
            <person name="Klenk H.-P."/>
            <person name="Labutti K."/>
            <person name="Lapidus A."/>
            <person name="Lindquist E."/>
            <person name="Lipzen A."/>
            <person name="Meier-Kolthoff J.P."/>
            <person name="Ohm R.A."/>
            <person name="Otillar R.P."/>
            <person name="Pangilinan J."/>
            <person name="Peng Y."/>
            <person name="Rokas A."/>
            <person name="Rosa C.A."/>
            <person name="Scheuner C."/>
            <person name="Sibirny A.A."/>
            <person name="Slot J.C."/>
            <person name="Stielow J.B."/>
            <person name="Sun H."/>
            <person name="Kurtzman C.P."/>
            <person name="Blackwell M."/>
            <person name="Grigoriev I.V."/>
            <person name="Jeffries T.W."/>
        </authorList>
    </citation>
    <scope>NUCLEOTIDE SEQUENCE [LARGE SCALE GENOMIC DNA]</scope>
    <source>
        <strain evidence="10">NRRL Y-1933</strain>
    </source>
</reference>
<dbReference type="GO" id="GO:0006281">
    <property type="term" value="P:DNA repair"/>
    <property type="evidence" value="ECO:0007669"/>
    <property type="project" value="UniProtKB-KW"/>
</dbReference>
<dbReference type="InterPro" id="IPR013083">
    <property type="entry name" value="Znf_RING/FYVE/PHD"/>
</dbReference>
<feature type="compositionally biased region" description="Pro residues" evidence="7">
    <location>
        <begin position="630"/>
        <end position="649"/>
    </location>
</feature>
<feature type="non-terminal residue" evidence="9">
    <location>
        <position position="1"/>
    </location>
</feature>
<dbReference type="EMBL" id="KV454543">
    <property type="protein sequence ID" value="ODV65804.1"/>
    <property type="molecule type" value="Genomic_DNA"/>
</dbReference>
<evidence type="ECO:0000256" key="4">
    <source>
        <dbReference type="ARBA" id="ARBA00022833"/>
    </source>
</evidence>
<feature type="region of interest" description="Disordered" evidence="7">
    <location>
        <begin position="619"/>
        <end position="650"/>
    </location>
</feature>
<keyword evidence="2" id="KW-0227">DNA damage</keyword>
<dbReference type="AlphaFoldDB" id="A0A1E4REV9"/>
<dbReference type="STRING" id="984485.A0A1E4REV9"/>
<dbReference type="SUPFAM" id="SSF57903">
    <property type="entry name" value="FYVE/PHD zinc finger"/>
    <property type="match status" value="2"/>
</dbReference>
<feature type="domain" description="FYVE-type" evidence="8">
    <location>
        <begin position="382"/>
        <end position="475"/>
    </location>
</feature>
<dbReference type="Pfam" id="PF11464">
    <property type="entry name" value="Rbsn"/>
    <property type="match status" value="1"/>
</dbReference>
<dbReference type="GO" id="GO:0003677">
    <property type="term" value="F:DNA binding"/>
    <property type="evidence" value="ECO:0007669"/>
    <property type="project" value="InterPro"/>
</dbReference>
<organism evidence="9 10">
    <name type="scientific">Hyphopichia burtonii NRRL Y-1933</name>
    <dbReference type="NCBI Taxonomy" id="984485"/>
    <lineage>
        <taxon>Eukaryota</taxon>
        <taxon>Fungi</taxon>
        <taxon>Dikarya</taxon>
        <taxon>Ascomycota</taxon>
        <taxon>Saccharomycotina</taxon>
        <taxon>Pichiomycetes</taxon>
        <taxon>Debaryomycetaceae</taxon>
        <taxon>Hyphopichia</taxon>
    </lineage>
</organism>
<evidence type="ECO:0000256" key="2">
    <source>
        <dbReference type="ARBA" id="ARBA00022763"/>
    </source>
</evidence>
<sequence>MTGRSSANQRDSSSKRRILGSPFKSPENVNNKSSGQSLFASNVDKKGDALSPTPNRLKQNDRGVNLDHPIKEESSSDEIDQPNELISNSDITCPICNENMITLNQLNQHIDDVHSFEDNDKEDSKLTLPRLINSDSIGKDLKNWLTGKTNNENVPDITINSPLKKTINLDLLDDNKGFTFRDNISNEELGGKDIKIDDSKINRSHWKQPSQSSTNRCSQCNKVLNVKNGMVNCRKCGDLFCNQHTHYKIRLRNSTTAKKLPLYEASSKGVWSRCCENCYFNKPDLFEGTSIKYNDLTRQFKKKRQESFDEQQINRIKLQKKFIKLVNLMADNYLWKINNQSDTLISFNMLSIFNVSNQEKYNKEILLQEQISIVGEDNWSSDEVHLNCSICFTKFNFIIRKHHCRLCGQIVCDDSFGERKNCSIIVPINKLLDKLSNLNYSLQVRENWHQLMEINENFVKDFSIRCCKNCKDGILFDWRLSSLNDYSDDQKPIFKKYDELLMIKNNINQVTSKYKQLIEDDESDLNEINKLRNKLMGFIKDLEDSVNRFKYCFFNKNIQTGTFSVNEEYHTYSPLINNIHNGFLIYLQEHLLHYKELNQLFKERENRILQQAKLNRSISPNNLDVQSPTPKSPTPKSPTPTPASPPPPQAQLTKKQIRELREQLMVMNEQKFIIGNMISDTKKQRKFDELTPLIENDKELSKTIESLEIQLGDYGF</sequence>
<feature type="domain" description="FYVE-type" evidence="8">
    <location>
        <begin position="211"/>
        <end position="283"/>
    </location>
</feature>
<keyword evidence="1" id="KW-0479">Metal-binding</keyword>
<dbReference type="SMART" id="SM00064">
    <property type="entry name" value="FYVE"/>
    <property type="match status" value="2"/>
</dbReference>
<evidence type="ECO:0000256" key="3">
    <source>
        <dbReference type="ARBA" id="ARBA00022771"/>
    </source>
</evidence>
<gene>
    <name evidence="9" type="ORF">HYPBUDRAFT_167709</name>
</gene>
<dbReference type="OrthoDB" id="166134at2759"/>
<dbReference type="SUPFAM" id="SSF140125">
    <property type="entry name" value="Rabenosyn-5 Rab-binding domain-like"/>
    <property type="match status" value="1"/>
</dbReference>
<dbReference type="InterPro" id="IPR021565">
    <property type="entry name" value="Rbsn_Rab-bd"/>
</dbReference>
<dbReference type="Proteomes" id="UP000095085">
    <property type="component" value="Unassembled WGS sequence"/>
</dbReference>
<dbReference type="InterPro" id="IPR000306">
    <property type="entry name" value="Znf_FYVE"/>
</dbReference>
<dbReference type="PANTHER" id="PTHR23164">
    <property type="entry name" value="EARLY ENDOSOME ANTIGEN 1"/>
    <property type="match status" value="1"/>
</dbReference>
<evidence type="ECO:0000313" key="10">
    <source>
        <dbReference type="Proteomes" id="UP000095085"/>
    </source>
</evidence>
<feature type="compositionally biased region" description="Polar residues" evidence="7">
    <location>
        <begin position="27"/>
        <end position="40"/>
    </location>
</feature>
<name>A0A1E4REV9_9ASCO</name>
<keyword evidence="5" id="KW-0234">DNA repair</keyword>